<dbReference type="Proteomes" id="UP000191171">
    <property type="component" value="Unassembled WGS sequence"/>
</dbReference>
<dbReference type="InterPro" id="IPR053959">
    <property type="entry name" value="YvlB/LiaX_N"/>
</dbReference>
<evidence type="ECO:0000259" key="2">
    <source>
        <dbReference type="Pfam" id="PF13349"/>
    </source>
</evidence>
<comment type="caution">
    <text evidence="4">The sequence shown here is derived from an EMBL/GenBank/DDBJ whole genome shotgun (WGS) entry which is preliminary data.</text>
</comment>
<feature type="compositionally biased region" description="Basic and acidic residues" evidence="1">
    <location>
        <begin position="89"/>
        <end position="99"/>
    </location>
</feature>
<gene>
    <name evidence="4" type="ORF">B1P95_01240</name>
</gene>
<evidence type="ECO:0000259" key="3">
    <source>
        <dbReference type="Pfam" id="PF22746"/>
    </source>
</evidence>
<feature type="region of interest" description="Disordered" evidence="1">
    <location>
        <begin position="48"/>
        <end position="99"/>
    </location>
</feature>
<evidence type="ECO:0000313" key="4">
    <source>
        <dbReference type="EMBL" id="OOL83923.1"/>
    </source>
</evidence>
<feature type="compositionally biased region" description="Basic and acidic residues" evidence="1">
    <location>
        <begin position="48"/>
        <end position="80"/>
    </location>
</feature>
<organism evidence="4 5">
    <name type="scientific">Enterococcus faecium</name>
    <name type="common">Streptococcus faecium</name>
    <dbReference type="NCBI Taxonomy" id="1352"/>
    <lineage>
        <taxon>Bacteria</taxon>
        <taxon>Bacillati</taxon>
        <taxon>Bacillota</taxon>
        <taxon>Bacilli</taxon>
        <taxon>Lactobacillales</taxon>
        <taxon>Enterococcaceae</taxon>
        <taxon>Enterococcus</taxon>
    </lineage>
</organism>
<dbReference type="Pfam" id="PF13349">
    <property type="entry name" value="DUF4097"/>
    <property type="match status" value="1"/>
</dbReference>
<name>A0A1S8HS74_ENTFC</name>
<accession>A0A1S8HS74</accession>
<protein>
    <submittedName>
        <fullName evidence="4">Uncharacterized protein</fullName>
    </submittedName>
</protein>
<evidence type="ECO:0000313" key="5">
    <source>
        <dbReference type="Proteomes" id="UP000191171"/>
    </source>
</evidence>
<feature type="domain" description="DUF4097" evidence="2">
    <location>
        <begin position="286"/>
        <end position="505"/>
    </location>
</feature>
<proteinExistence type="predicted"/>
<dbReference type="NCBIfam" id="NF038025">
    <property type="entry name" value="dapto_LiaX"/>
    <property type="match status" value="1"/>
</dbReference>
<reference evidence="4 5" key="1">
    <citation type="submission" date="2017-02" db="EMBL/GenBank/DDBJ databases">
        <title>Clonality and virulence of isolates of VRE in Hematopoietic Stem Cell Transplanted (HSCT) patients.</title>
        <authorList>
            <person name="Marchi A.P."/>
            <person name="Martins R.C."/>
            <person name="Marie S.K."/>
            <person name="Levin A.S."/>
            <person name="Costa S.F."/>
        </authorList>
    </citation>
    <scope>NUCLEOTIDE SEQUENCE [LARGE SCALE GENOMIC DNA]</scope>
    <source>
        <strain evidence="4 5">LIM1759</strain>
    </source>
</reference>
<dbReference type="InterPro" id="IPR058219">
    <property type="entry name" value="LiaX"/>
</dbReference>
<feature type="domain" description="YvlB/LiaX N-terminal" evidence="3">
    <location>
        <begin position="20"/>
        <end position="49"/>
    </location>
</feature>
<dbReference type="EMBL" id="MVGJ01000007">
    <property type="protein sequence ID" value="OOL83923.1"/>
    <property type="molecule type" value="Genomic_DNA"/>
</dbReference>
<evidence type="ECO:0000256" key="1">
    <source>
        <dbReference type="SAM" id="MobiDB-lite"/>
    </source>
</evidence>
<dbReference type="InterPro" id="IPR025164">
    <property type="entry name" value="Toastrack_DUF4097"/>
</dbReference>
<dbReference type="Pfam" id="PF22746">
    <property type="entry name" value="SHOCT-like_DUF2089-C"/>
    <property type="match status" value="1"/>
</dbReference>
<dbReference type="AlphaFoldDB" id="A0A1S8HS74"/>
<sequence>MDVRKSLQTILLKEAISMKERERILDLVKKGILSTEEGLDLLESMATEKDEKQIKKEADKVTASHKEKDKASQLIDKLENGEEEISEPVDPKERERQDQENLEKILDELATEANKTSARLDEVNAQFADNKAARNEKQEALMQLNTKEELGELTEEELAQRQALEAEIKELEASGDTLLEEQLKLEAELKDIRKNQWSEKKETFTDKFELPDDWKDQATDTLNQVGEKMSEAGSQLGKFLKKTFQTVSETVNDNMEWKDVSLRVPGIATTKFEHEFYYEAPAASILDIKAANGNVTLKTWDSNDVKVEAKIKLYGKMGAEPFEAFSERSQIEVNEDHISFQIPNKRVRADLVFYLPKRVYDHAAIKLLNGNIMIETLEAKDIYTKSTNGNIIVDQLTATMLEVEGVNGNIDIRNGNILDSIIETVNGTVTFGATAENLSVSLVNGDVRLTIKEDNLKKVEASSVNGNVKVALPDGIGLEGHAKTSLGSINSRLSNYEVVREKKERTNQMLQFRRVSDDEIAQVQLSTTTGSIYLKDTDK</sequence>